<dbReference type="Gene3D" id="1.10.10.10">
    <property type="entry name" value="Winged helix-like DNA-binding domain superfamily/Winged helix DNA-binding domain"/>
    <property type="match status" value="1"/>
</dbReference>
<dbReference type="EMBL" id="JASZZX010000016">
    <property type="protein sequence ID" value="MDM3927833.1"/>
    <property type="molecule type" value="Genomic_DNA"/>
</dbReference>
<reference evidence="1" key="1">
    <citation type="submission" date="2023-06" db="EMBL/GenBank/DDBJ databases">
        <title>Itaconate inhibition of nontuberculous mycobacteria.</title>
        <authorList>
            <person name="Breen P."/>
            <person name="Zimbric M."/>
            <person name="Caverly L."/>
        </authorList>
    </citation>
    <scope>NUCLEOTIDE SEQUENCE</scope>
    <source>
        <strain evidence="1">FLAC1071</strain>
    </source>
</reference>
<evidence type="ECO:0000313" key="2">
    <source>
        <dbReference type="Proteomes" id="UP001529272"/>
    </source>
</evidence>
<comment type="caution">
    <text evidence="1">The sequence shown here is derived from an EMBL/GenBank/DDBJ whole genome shotgun (WGS) entry which is preliminary data.</text>
</comment>
<evidence type="ECO:0000313" key="1">
    <source>
        <dbReference type="EMBL" id="MDM3927833.1"/>
    </source>
</evidence>
<accession>A0ABT7P447</accession>
<proteinExistence type="predicted"/>
<name>A0ABT7P447_MYCIT</name>
<dbReference type="Proteomes" id="UP001529272">
    <property type="component" value="Unassembled WGS sequence"/>
</dbReference>
<dbReference type="InterPro" id="IPR036388">
    <property type="entry name" value="WH-like_DNA-bd_sf"/>
</dbReference>
<dbReference type="Pfam" id="PF13384">
    <property type="entry name" value="HTH_23"/>
    <property type="match status" value="1"/>
</dbReference>
<dbReference type="RefSeq" id="WP_072501557.1">
    <property type="nucleotide sequence ID" value="NZ_CP012886.2"/>
</dbReference>
<reference evidence="1" key="2">
    <citation type="submission" date="2023-06" db="EMBL/GenBank/DDBJ databases">
        <authorList>
            <person name="Spilker T."/>
        </authorList>
    </citation>
    <scope>NUCLEOTIDE SEQUENCE</scope>
    <source>
        <strain evidence="1">FLAC1071</strain>
    </source>
</reference>
<protein>
    <submittedName>
        <fullName evidence="1">Helix-turn-helix domain-containing protein</fullName>
    </submittedName>
</protein>
<organism evidence="1 2">
    <name type="scientific">Mycobacterium intracellulare subsp. chimaera</name>
    <dbReference type="NCBI Taxonomy" id="222805"/>
    <lineage>
        <taxon>Bacteria</taxon>
        <taxon>Bacillati</taxon>
        <taxon>Actinomycetota</taxon>
        <taxon>Actinomycetes</taxon>
        <taxon>Mycobacteriales</taxon>
        <taxon>Mycobacteriaceae</taxon>
        <taxon>Mycobacterium</taxon>
        <taxon>Mycobacterium avium complex (MAC)</taxon>
    </lineage>
</organism>
<keyword evidence="2" id="KW-1185">Reference proteome</keyword>
<gene>
    <name evidence="1" type="ORF">QRB35_17630</name>
</gene>
<sequence length="106" mass="12229">MPAHIPIAAIPDIDVRQEWEHFREFGWSDERIARRLNVEMHRALEWARIYGRRGRPVRPSAGKRRARVAELINQGISPKDVAAALGISRHTVHDDCFRLGITRRTA</sequence>